<evidence type="ECO:0000256" key="4">
    <source>
        <dbReference type="ARBA" id="ARBA00022692"/>
    </source>
</evidence>
<feature type="transmembrane region" description="Helical" evidence="9">
    <location>
        <begin position="138"/>
        <end position="155"/>
    </location>
</feature>
<gene>
    <name evidence="11" type="ORF">PVT71_20505</name>
</gene>
<dbReference type="RefSeq" id="WP_353474321.1">
    <property type="nucleotide sequence ID" value="NZ_CP123385.1"/>
</dbReference>
<dbReference type="AlphaFoldDB" id="A0AAU8ALI2"/>
<evidence type="ECO:0000256" key="5">
    <source>
        <dbReference type="ARBA" id="ARBA00022856"/>
    </source>
</evidence>
<keyword evidence="7 9" id="KW-1133">Transmembrane helix</keyword>
<dbReference type="CDD" id="cd06261">
    <property type="entry name" value="TM_PBP2"/>
    <property type="match status" value="1"/>
</dbReference>
<comment type="subcellular location">
    <subcellularLocation>
        <location evidence="1 9">Cell membrane</location>
        <topology evidence="1 9">Multi-pass membrane protein</topology>
    </subcellularLocation>
</comment>
<feature type="transmembrane region" description="Helical" evidence="9">
    <location>
        <begin position="205"/>
        <end position="225"/>
    </location>
</feature>
<dbReference type="GO" id="GO:0015031">
    <property type="term" value="P:protein transport"/>
    <property type="evidence" value="ECO:0007669"/>
    <property type="project" value="UniProtKB-KW"/>
</dbReference>
<protein>
    <submittedName>
        <fullName evidence="11">ABC transporter permease</fullName>
    </submittedName>
</protein>
<feature type="transmembrane region" description="Helical" evidence="9">
    <location>
        <begin position="20"/>
        <end position="37"/>
    </location>
</feature>
<evidence type="ECO:0000259" key="10">
    <source>
        <dbReference type="PROSITE" id="PS50928"/>
    </source>
</evidence>
<dbReference type="PANTHER" id="PTHR43386">
    <property type="entry name" value="OLIGOPEPTIDE TRANSPORT SYSTEM PERMEASE PROTEIN APPC"/>
    <property type="match status" value="1"/>
</dbReference>
<dbReference type="SUPFAM" id="SSF161098">
    <property type="entry name" value="MetI-like"/>
    <property type="match status" value="1"/>
</dbReference>
<dbReference type="InterPro" id="IPR035906">
    <property type="entry name" value="MetI-like_sf"/>
</dbReference>
<dbReference type="InterPro" id="IPR025966">
    <property type="entry name" value="OppC_N"/>
</dbReference>
<keyword evidence="8 9" id="KW-0472">Membrane</keyword>
<dbReference type="EMBL" id="CP123385">
    <property type="protein sequence ID" value="XCC95466.1"/>
    <property type="molecule type" value="Genomic_DNA"/>
</dbReference>
<keyword evidence="5" id="KW-0571">Peptide transport</keyword>
<organism evidence="11">
    <name type="scientific">Alloyangia sp. H15</name>
    <dbReference type="NCBI Taxonomy" id="3029062"/>
    <lineage>
        <taxon>Bacteria</taxon>
        <taxon>Pseudomonadati</taxon>
        <taxon>Pseudomonadota</taxon>
        <taxon>Alphaproteobacteria</taxon>
        <taxon>Rhodobacterales</taxon>
        <taxon>Roseobacteraceae</taxon>
        <taxon>Alloyangia</taxon>
    </lineage>
</organism>
<evidence type="ECO:0000256" key="6">
    <source>
        <dbReference type="ARBA" id="ARBA00022927"/>
    </source>
</evidence>
<dbReference type="InterPro" id="IPR050366">
    <property type="entry name" value="BP-dependent_transpt_permease"/>
</dbReference>
<dbReference type="GO" id="GO:0005886">
    <property type="term" value="C:plasma membrane"/>
    <property type="evidence" value="ECO:0007669"/>
    <property type="project" value="UniProtKB-SubCell"/>
</dbReference>
<feature type="domain" description="ABC transmembrane type-1" evidence="10">
    <location>
        <begin position="76"/>
        <end position="266"/>
    </location>
</feature>
<sequence length="278" mass="29474">MADAARARRRARRLPGTPAVWMVGLLVLLALLGPWLAPWDPLATDTPSALQPPSAAHWFGTDQLGRDVFSRTLVAARTDLSVGAIAVSVSLLLGILAGATGGWLGGRVDAVLGRVVDSIMAFPLFVLAVGIAAGLGNSVTSVIIATAIVNLPFYARQVRFEVSRRRSAGWVEAARLSGIGAPSIIGLHILPNLAGLLATQSSLNMAWAILNAAGLSFIGLGILPPTPEWGIMVADGASYIFSGEWWIFTFPGIALLFAVLGFMLLGDFLRDFFDPYRR</sequence>
<feature type="transmembrane region" description="Helical" evidence="9">
    <location>
        <begin position="245"/>
        <end position="269"/>
    </location>
</feature>
<proteinExistence type="inferred from homology"/>
<keyword evidence="6" id="KW-0653">Protein transport</keyword>
<dbReference type="PROSITE" id="PS50928">
    <property type="entry name" value="ABC_TM1"/>
    <property type="match status" value="1"/>
</dbReference>
<dbReference type="PANTHER" id="PTHR43386:SF1">
    <property type="entry name" value="D,D-DIPEPTIDE TRANSPORT SYSTEM PERMEASE PROTEIN DDPC-RELATED"/>
    <property type="match status" value="1"/>
</dbReference>
<comment type="similarity">
    <text evidence="9">Belongs to the binding-protein-dependent transport system permease family.</text>
</comment>
<evidence type="ECO:0000256" key="9">
    <source>
        <dbReference type="RuleBase" id="RU363032"/>
    </source>
</evidence>
<dbReference type="Pfam" id="PF12911">
    <property type="entry name" value="OppC_N"/>
    <property type="match status" value="1"/>
</dbReference>
<keyword evidence="3" id="KW-1003">Cell membrane</keyword>
<feature type="transmembrane region" description="Helical" evidence="9">
    <location>
        <begin position="80"/>
        <end position="104"/>
    </location>
</feature>
<dbReference type="Gene3D" id="1.10.3720.10">
    <property type="entry name" value="MetI-like"/>
    <property type="match status" value="1"/>
</dbReference>
<accession>A0AAU8ALI2</accession>
<reference evidence="11" key="1">
    <citation type="submission" date="2023-02" db="EMBL/GenBank/DDBJ databases">
        <title>Description and genomic characterization of Salipiger bruguierae sp. nov., isolated from the sediment of mangrove plant Bruguiera sexangula.</title>
        <authorList>
            <person name="Long M."/>
        </authorList>
    </citation>
    <scope>NUCLEOTIDE SEQUENCE</scope>
    <source>
        <strain evidence="11">H15</strain>
    </source>
</reference>
<evidence type="ECO:0000256" key="3">
    <source>
        <dbReference type="ARBA" id="ARBA00022475"/>
    </source>
</evidence>
<dbReference type="GO" id="GO:0015833">
    <property type="term" value="P:peptide transport"/>
    <property type="evidence" value="ECO:0007669"/>
    <property type="project" value="UniProtKB-KW"/>
</dbReference>
<dbReference type="Pfam" id="PF00528">
    <property type="entry name" value="BPD_transp_1"/>
    <property type="match status" value="1"/>
</dbReference>
<dbReference type="InterPro" id="IPR000515">
    <property type="entry name" value="MetI-like"/>
</dbReference>
<evidence type="ECO:0000256" key="2">
    <source>
        <dbReference type="ARBA" id="ARBA00022448"/>
    </source>
</evidence>
<feature type="transmembrane region" description="Helical" evidence="9">
    <location>
        <begin position="111"/>
        <end position="132"/>
    </location>
</feature>
<keyword evidence="2 9" id="KW-0813">Transport</keyword>
<dbReference type="GO" id="GO:0055085">
    <property type="term" value="P:transmembrane transport"/>
    <property type="evidence" value="ECO:0007669"/>
    <property type="project" value="InterPro"/>
</dbReference>
<evidence type="ECO:0000256" key="8">
    <source>
        <dbReference type="ARBA" id="ARBA00023136"/>
    </source>
</evidence>
<evidence type="ECO:0000256" key="7">
    <source>
        <dbReference type="ARBA" id="ARBA00022989"/>
    </source>
</evidence>
<keyword evidence="4 9" id="KW-0812">Transmembrane</keyword>
<name>A0AAU8ALI2_9RHOB</name>
<evidence type="ECO:0000256" key="1">
    <source>
        <dbReference type="ARBA" id="ARBA00004651"/>
    </source>
</evidence>
<evidence type="ECO:0000313" key="11">
    <source>
        <dbReference type="EMBL" id="XCC95466.1"/>
    </source>
</evidence>